<dbReference type="InterPro" id="IPR021255">
    <property type="entry name" value="DUF2807"/>
</dbReference>
<feature type="signal peptide" evidence="1">
    <location>
        <begin position="1"/>
        <end position="21"/>
    </location>
</feature>
<comment type="caution">
    <text evidence="3">The sequence shown here is derived from an EMBL/GenBank/DDBJ whole genome shotgun (WGS) entry which is preliminary data.</text>
</comment>
<feature type="chain" id="PRO_5047371293" evidence="1">
    <location>
        <begin position="22"/>
        <end position="279"/>
    </location>
</feature>
<keyword evidence="4" id="KW-1185">Reference proteome</keyword>
<reference evidence="3" key="1">
    <citation type="submission" date="2022-05" db="EMBL/GenBank/DDBJ databases">
        <authorList>
            <person name="Park J.-S."/>
        </authorList>
    </citation>
    <scope>NUCLEOTIDE SEQUENCE</scope>
    <source>
        <strain evidence="3">2012CJ34-3</strain>
    </source>
</reference>
<feature type="domain" description="Putative auto-transporter adhesin head GIN" evidence="2">
    <location>
        <begin position="43"/>
        <end position="181"/>
    </location>
</feature>
<sequence length="279" mass="31721">MKNRQFLILIFSLSICFITQAQKAKKVKGNRNVTTLHTPLNSFHTIIVDEDFEIDIIFNKVPSIEVEADENLHEFITFSVRDSVLSFNKTRRITSKKRLNIKVNYDDFLNNIETRDNSKIFSLATMDITNTNLKTTGNSKAGLTIETKYFNFESHGKAKVDLNLTADSTNIVLNGNSKLNALIHSPILKADLYQRANVNIEGESDDLLLRTDNNSQFYGKNFTVKNCNLYSEIASDTTIEVTDKIIVSLTGSSDLYLYNDPKIVIDKFTNTSKIQKREK</sequence>
<evidence type="ECO:0000259" key="2">
    <source>
        <dbReference type="Pfam" id="PF10988"/>
    </source>
</evidence>
<evidence type="ECO:0000313" key="4">
    <source>
        <dbReference type="Proteomes" id="UP001165381"/>
    </source>
</evidence>
<accession>A0ABT0QBP6</accession>
<dbReference type="Pfam" id="PF10988">
    <property type="entry name" value="DUF2807"/>
    <property type="match status" value="1"/>
</dbReference>
<evidence type="ECO:0000313" key="3">
    <source>
        <dbReference type="EMBL" id="MCL6294309.1"/>
    </source>
</evidence>
<organism evidence="3 4">
    <name type="scientific">Jejuia spongiicola</name>
    <dbReference type="NCBI Taxonomy" id="2942207"/>
    <lineage>
        <taxon>Bacteria</taxon>
        <taxon>Pseudomonadati</taxon>
        <taxon>Bacteroidota</taxon>
        <taxon>Flavobacteriia</taxon>
        <taxon>Flavobacteriales</taxon>
        <taxon>Flavobacteriaceae</taxon>
        <taxon>Jejuia</taxon>
    </lineage>
</organism>
<protein>
    <submittedName>
        <fullName evidence="3">DUF2807 domain-containing protein</fullName>
    </submittedName>
</protein>
<evidence type="ECO:0000256" key="1">
    <source>
        <dbReference type="SAM" id="SignalP"/>
    </source>
</evidence>
<gene>
    <name evidence="3" type="ORF">M3P09_04850</name>
</gene>
<name>A0ABT0QBP6_9FLAO</name>
<dbReference type="Gene3D" id="2.160.20.120">
    <property type="match status" value="1"/>
</dbReference>
<proteinExistence type="predicted"/>
<dbReference type="RefSeq" id="WP_249972239.1">
    <property type="nucleotide sequence ID" value="NZ_JAMFLZ010000002.1"/>
</dbReference>
<keyword evidence="1" id="KW-0732">Signal</keyword>
<dbReference type="EMBL" id="JAMFLZ010000002">
    <property type="protein sequence ID" value="MCL6294309.1"/>
    <property type="molecule type" value="Genomic_DNA"/>
</dbReference>
<dbReference type="Proteomes" id="UP001165381">
    <property type="component" value="Unassembled WGS sequence"/>
</dbReference>